<dbReference type="EMBL" id="MTBO01000009">
    <property type="protein sequence ID" value="OSI17668.1"/>
    <property type="molecule type" value="Genomic_DNA"/>
</dbReference>
<evidence type="ECO:0000256" key="4">
    <source>
        <dbReference type="ARBA" id="ARBA00022989"/>
    </source>
</evidence>
<organism evidence="7 8">
    <name type="scientific">Neisseria dentiae</name>
    <dbReference type="NCBI Taxonomy" id="194197"/>
    <lineage>
        <taxon>Bacteria</taxon>
        <taxon>Pseudomonadati</taxon>
        <taxon>Pseudomonadota</taxon>
        <taxon>Betaproteobacteria</taxon>
        <taxon>Neisseriales</taxon>
        <taxon>Neisseriaceae</taxon>
        <taxon>Neisseria</taxon>
    </lineage>
</organism>
<evidence type="ECO:0000313" key="7">
    <source>
        <dbReference type="EMBL" id="OSI17668.1"/>
    </source>
</evidence>
<evidence type="ECO:0000256" key="1">
    <source>
        <dbReference type="ARBA" id="ARBA00004141"/>
    </source>
</evidence>
<dbReference type="STRING" id="194197.BWD09_05115"/>
<dbReference type="RefSeq" id="WP_085365636.1">
    <property type="nucleotide sequence ID" value="NZ_CAUJPZ010000006.1"/>
</dbReference>
<feature type="transmembrane region" description="Helical" evidence="6">
    <location>
        <begin position="380"/>
        <end position="399"/>
    </location>
</feature>
<keyword evidence="3 6" id="KW-0812">Transmembrane</keyword>
<dbReference type="Pfam" id="PF02133">
    <property type="entry name" value="Transp_cyt_pur"/>
    <property type="match status" value="1"/>
</dbReference>
<feature type="transmembrane region" description="Helical" evidence="6">
    <location>
        <begin position="157"/>
        <end position="176"/>
    </location>
</feature>
<feature type="transmembrane region" description="Helical" evidence="6">
    <location>
        <begin position="427"/>
        <end position="446"/>
    </location>
</feature>
<dbReference type="PANTHER" id="PTHR30618:SF6">
    <property type="entry name" value="NCS1 FAMILY NUCLEOBASE:CATION SYMPORTER-1"/>
    <property type="match status" value="1"/>
</dbReference>
<comment type="caution">
    <text evidence="7">The sequence shown here is derived from an EMBL/GenBank/DDBJ whole genome shotgun (WGS) entry which is preliminary data.</text>
</comment>
<accession>A0A1X3DCL3</accession>
<evidence type="ECO:0000313" key="8">
    <source>
        <dbReference type="Proteomes" id="UP000193118"/>
    </source>
</evidence>
<dbReference type="PANTHER" id="PTHR30618">
    <property type="entry name" value="NCS1 FAMILY PURINE/PYRIMIDINE TRANSPORTER"/>
    <property type="match status" value="1"/>
</dbReference>
<feature type="transmembrane region" description="Helical" evidence="6">
    <location>
        <begin position="458"/>
        <end position="480"/>
    </location>
</feature>
<proteinExistence type="inferred from homology"/>
<keyword evidence="5 6" id="KW-0472">Membrane</keyword>
<feature type="transmembrane region" description="Helical" evidence="6">
    <location>
        <begin position="183"/>
        <end position="203"/>
    </location>
</feature>
<feature type="transmembrane region" description="Helical" evidence="6">
    <location>
        <begin position="223"/>
        <end position="242"/>
    </location>
</feature>
<feature type="transmembrane region" description="Helical" evidence="6">
    <location>
        <begin position="32"/>
        <end position="58"/>
    </location>
</feature>
<dbReference type="Gene3D" id="1.10.4160.10">
    <property type="entry name" value="Hydantoin permease"/>
    <property type="match status" value="1"/>
</dbReference>
<dbReference type="AlphaFoldDB" id="A0A1X3DCL3"/>
<sequence length="487" mass="54038">MPAYIKKLKSIKPDNPRLCNDDLLPAKQNWNWYNIFAFWMSDVHSVGGYIFAGTLFALGLTSWQILITLVAGISIVMVLANLLAKPSQSAGVPYPVIARMSFGVYGANIPALLRGIIAIVWYGIQTYLASVALTIILLKFFPHLAAWQEPLFLNLSYLGWFSFFIMWTAQTALFLMKMEAIRVFLDYSGPAVYIVMFLLMLWIVYKAGWENISFSLSSEKLDFWRTIGAMLVGMSLIVNYFAGPTLNFGDFSRYCRSMKDVRIGNIWGLPVNFTAFALTVIITITGTPVIFGQMIIDPLGIVAKMDNIGIVLLLAFTFVTATVGTNIVANFVSAANDISNLYPGRISWRIGGMIAAVLSVIITPWNLYNSPEVIHYTIDLLAGTLGPMYGIILVDYYLLRKRVIQVDDLFDDSPKGIYWYQNGYNRAAVKSMIPASCLSIGIVLLADFGQGNPIMRAIGSLAPFSLVISAIVGGVLYYHLSIRNISE</sequence>
<dbReference type="GO" id="GO:0005886">
    <property type="term" value="C:plasma membrane"/>
    <property type="evidence" value="ECO:0007669"/>
    <property type="project" value="TreeGrafter"/>
</dbReference>
<keyword evidence="4 6" id="KW-1133">Transmembrane helix</keyword>
<feature type="transmembrane region" description="Helical" evidence="6">
    <location>
        <begin position="263"/>
        <end position="296"/>
    </location>
</feature>
<evidence type="ECO:0000256" key="3">
    <source>
        <dbReference type="ARBA" id="ARBA00022692"/>
    </source>
</evidence>
<dbReference type="GO" id="GO:0015205">
    <property type="term" value="F:nucleobase transmembrane transporter activity"/>
    <property type="evidence" value="ECO:0007669"/>
    <property type="project" value="TreeGrafter"/>
</dbReference>
<dbReference type="Proteomes" id="UP000193118">
    <property type="component" value="Unassembled WGS sequence"/>
</dbReference>
<name>A0A1X3DCL3_9NEIS</name>
<evidence type="ECO:0000256" key="2">
    <source>
        <dbReference type="ARBA" id="ARBA00008974"/>
    </source>
</evidence>
<protein>
    <submittedName>
        <fullName evidence="7">Nitrate reductase</fullName>
    </submittedName>
</protein>
<reference evidence="8" key="1">
    <citation type="submission" date="2017-01" db="EMBL/GenBank/DDBJ databases">
        <authorList>
            <person name="Wolfgang W.J."/>
            <person name="Cole J."/>
            <person name="Wroblewski D."/>
            <person name="Mcginnis J."/>
            <person name="Musser K.A."/>
        </authorList>
    </citation>
    <scope>NUCLEOTIDE SEQUENCE [LARGE SCALE GENOMIC DNA]</scope>
    <source>
        <strain evidence="8">DSM 19151</strain>
    </source>
</reference>
<comment type="subcellular location">
    <subcellularLocation>
        <location evidence="1">Membrane</location>
        <topology evidence="1">Multi-pass membrane protein</topology>
    </subcellularLocation>
</comment>
<feature type="transmembrane region" description="Helical" evidence="6">
    <location>
        <begin position="65"/>
        <end position="84"/>
    </location>
</feature>
<dbReference type="OrthoDB" id="9780088at2"/>
<dbReference type="InterPro" id="IPR045225">
    <property type="entry name" value="Uracil/uridine/allantoin_perm"/>
</dbReference>
<comment type="similarity">
    <text evidence="2">Belongs to the purine-cytosine permease (2.A.39) family.</text>
</comment>
<evidence type="ECO:0000256" key="6">
    <source>
        <dbReference type="SAM" id="Phobius"/>
    </source>
</evidence>
<dbReference type="InterPro" id="IPR001248">
    <property type="entry name" value="Pur-cyt_permease"/>
</dbReference>
<gene>
    <name evidence="7" type="ORF">BWD09_05115</name>
</gene>
<dbReference type="GeneID" id="94580477"/>
<feature type="transmembrane region" description="Helical" evidence="6">
    <location>
        <begin position="308"/>
        <end position="334"/>
    </location>
</feature>
<dbReference type="CDD" id="cd11555">
    <property type="entry name" value="SLC-NCS1sbd_u1"/>
    <property type="match status" value="1"/>
</dbReference>
<feature type="transmembrane region" description="Helical" evidence="6">
    <location>
        <begin position="346"/>
        <end position="368"/>
    </location>
</feature>
<evidence type="ECO:0000256" key="5">
    <source>
        <dbReference type="ARBA" id="ARBA00023136"/>
    </source>
</evidence>
<keyword evidence="8" id="KW-1185">Reference proteome</keyword>